<evidence type="ECO:0000313" key="2">
    <source>
        <dbReference type="Proteomes" id="UP000220836"/>
    </source>
</evidence>
<proteinExistence type="predicted"/>
<dbReference type="EMBL" id="FXYH01000026">
    <property type="protein sequence ID" value="SMX50104.1"/>
    <property type="molecule type" value="Genomic_DNA"/>
</dbReference>
<dbReference type="Proteomes" id="UP000220836">
    <property type="component" value="Unassembled WGS sequence"/>
</dbReference>
<evidence type="ECO:0000313" key="1">
    <source>
        <dbReference type="EMBL" id="SMX50104.1"/>
    </source>
</evidence>
<sequence length="241" mass="29001">MQEHQFINFDAKCELDQPVYRIMKQEHVFSLFRDRRNAMSRFSNWKDNFENFLMRCGHEVDGVRYDNTTREKMVAQCWTKEKYAEAMWGIYANDQDQRFLRIRSTPRLLLSALCQAKPDNASDLCRVGRVKYELTSEIRAYYDKNKNADVSMQLLFHSLLRKRRAFSHEREVRLMYCALFGALDERGLFWYDVDPQTMITQIMADPNRDRSRWRKDKTEIQRETGFLGEIKRSKIYDAPDW</sequence>
<evidence type="ECO:0008006" key="3">
    <source>
        <dbReference type="Google" id="ProtNLM"/>
    </source>
</evidence>
<name>A0A238L4V6_9RHOB</name>
<accession>A0A238L4V6</accession>
<organism evidence="1 2">
    <name type="scientific">Pelagimonas varians</name>
    <dbReference type="NCBI Taxonomy" id="696760"/>
    <lineage>
        <taxon>Bacteria</taxon>
        <taxon>Pseudomonadati</taxon>
        <taxon>Pseudomonadota</taxon>
        <taxon>Alphaproteobacteria</taxon>
        <taxon>Rhodobacterales</taxon>
        <taxon>Roseobacteraceae</taxon>
        <taxon>Pelagimonas</taxon>
    </lineage>
</organism>
<dbReference type="AlphaFoldDB" id="A0A238L4V6"/>
<dbReference type="RefSeq" id="WP_097806893.1">
    <property type="nucleotide sequence ID" value="NZ_FXYH01000026.1"/>
</dbReference>
<gene>
    <name evidence="1" type="ORF">PEV8663_04487</name>
</gene>
<dbReference type="OrthoDB" id="7852032at2"/>
<protein>
    <recommendedName>
        <fullName evidence="3">DUF2971 domain-containing protein</fullName>
    </recommendedName>
</protein>
<keyword evidence="2" id="KW-1185">Reference proteome</keyword>
<reference evidence="1 2" key="1">
    <citation type="submission" date="2017-05" db="EMBL/GenBank/DDBJ databases">
        <authorList>
            <person name="Song R."/>
            <person name="Chenine A.L."/>
            <person name="Ruprecht R.M."/>
        </authorList>
    </citation>
    <scope>NUCLEOTIDE SEQUENCE [LARGE SCALE GENOMIC DNA]</scope>
    <source>
        <strain evidence="1 2">CECT 8663</strain>
    </source>
</reference>